<keyword evidence="2" id="KW-1185">Reference proteome</keyword>
<evidence type="ECO:0000313" key="1">
    <source>
        <dbReference type="EMBL" id="KAI9162116.1"/>
    </source>
</evidence>
<comment type="caution">
    <text evidence="1">The sequence shown here is derived from an EMBL/GenBank/DDBJ whole genome shotgun (WGS) entry which is preliminary data.</text>
</comment>
<reference evidence="1" key="2">
    <citation type="submission" date="2023-02" db="EMBL/GenBank/DDBJ databases">
        <authorList>
            <person name="Swenson N.G."/>
            <person name="Wegrzyn J.L."/>
            <person name="Mcevoy S.L."/>
        </authorList>
    </citation>
    <scope>NUCLEOTIDE SEQUENCE</scope>
    <source>
        <strain evidence="1">91603</strain>
        <tissue evidence="1">Leaf</tissue>
    </source>
</reference>
<sequence length="155" mass="17406">MIGRKVIDRGGFVEEPKSWRSRGSSSFLDFDTDGACGQFPPPSLADFPRISQETIDIYEMVRTGVTELMQKYTVKVCGYCPEDAIVGEVFPFNYVWHAQDPKGPPLRSALKRFYGKTSSVVEVCMQAGAQIPERYKPMMRLDIIVPDCEEEGLVA</sequence>
<organism evidence="1 2">
    <name type="scientific">Acer negundo</name>
    <name type="common">Box elder</name>
    <dbReference type="NCBI Taxonomy" id="4023"/>
    <lineage>
        <taxon>Eukaryota</taxon>
        <taxon>Viridiplantae</taxon>
        <taxon>Streptophyta</taxon>
        <taxon>Embryophyta</taxon>
        <taxon>Tracheophyta</taxon>
        <taxon>Spermatophyta</taxon>
        <taxon>Magnoliopsida</taxon>
        <taxon>eudicotyledons</taxon>
        <taxon>Gunneridae</taxon>
        <taxon>Pentapetalae</taxon>
        <taxon>rosids</taxon>
        <taxon>malvids</taxon>
        <taxon>Sapindales</taxon>
        <taxon>Sapindaceae</taxon>
        <taxon>Hippocastanoideae</taxon>
        <taxon>Acereae</taxon>
        <taxon>Acer</taxon>
    </lineage>
</organism>
<dbReference type="EMBL" id="JAJSOW010000106">
    <property type="protein sequence ID" value="KAI9162116.1"/>
    <property type="molecule type" value="Genomic_DNA"/>
</dbReference>
<accession>A0AAD5NKB0</accession>
<gene>
    <name evidence="1" type="ORF">LWI28_024022</name>
</gene>
<proteinExistence type="predicted"/>
<name>A0AAD5NKB0_ACENE</name>
<reference evidence="1" key="1">
    <citation type="journal article" date="2022" name="Plant J.">
        <title>Strategies of tolerance reflected in two North American maple genomes.</title>
        <authorList>
            <person name="McEvoy S.L."/>
            <person name="Sezen U.U."/>
            <person name="Trouern-Trend A."/>
            <person name="McMahon S.M."/>
            <person name="Schaberg P.G."/>
            <person name="Yang J."/>
            <person name="Wegrzyn J.L."/>
            <person name="Swenson N.G."/>
        </authorList>
    </citation>
    <scope>NUCLEOTIDE SEQUENCE</scope>
    <source>
        <strain evidence="1">91603</strain>
    </source>
</reference>
<protein>
    <submittedName>
        <fullName evidence="1">Uncharacterized protein</fullName>
    </submittedName>
</protein>
<dbReference type="Proteomes" id="UP001064489">
    <property type="component" value="Chromosome 2"/>
</dbReference>
<evidence type="ECO:0000313" key="2">
    <source>
        <dbReference type="Proteomes" id="UP001064489"/>
    </source>
</evidence>
<dbReference type="AlphaFoldDB" id="A0AAD5NKB0"/>